<evidence type="ECO:0000313" key="2">
    <source>
        <dbReference type="Proteomes" id="UP000016929"/>
    </source>
</evidence>
<organism evidence="1 2">
    <name type="scientific">Fusarium oxysporum f. sp. cubense (strain race 4)</name>
    <name type="common">Panama disease fungus</name>
    <dbReference type="NCBI Taxonomy" id="2502994"/>
    <lineage>
        <taxon>Eukaryota</taxon>
        <taxon>Fungi</taxon>
        <taxon>Dikarya</taxon>
        <taxon>Ascomycota</taxon>
        <taxon>Pezizomycotina</taxon>
        <taxon>Sordariomycetes</taxon>
        <taxon>Hypocreomycetidae</taxon>
        <taxon>Hypocreales</taxon>
        <taxon>Nectriaceae</taxon>
        <taxon>Fusarium</taxon>
        <taxon>Fusarium oxysporum species complex</taxon>
    </lineage>
</organism>
<accession>N1RWI9</accession>
<reference evidence="2" key="1">
    <citation type="submission" date="2012-09" db="EMBL/GenBank/DDBJ databases">
        <title>Genome sequencing and comparative transcriptomics of race 1 and race 4 of banana pathogen: Fusarium oxysporum f. sp. cubense.</title>
        <authorList>
            <person name="Fang X."/>
            <person name="Huang J."/>
        </authorList>
    </citation>
    <scope>NUCLEOTIDE SEQUENCE [LARGE SCALE GENOMIC DNA]</scope>
    <source>
        <strain evidence="2">race 4</strain>
    </source>
</reference>
<dbReference type="GO" id="GO:0000171">
    <property type="term" value="F:ribonuclease MRP activity"/>
    <property type="evidence" value="ECO:0007669"/>
    <property type="project" value="TreeGrafter"/>
</dbReference>
<dbReference type="GO" id="GO:0004526">
    <property type="term" value="F:ribonuclease P activity"/>
    <property type="evidence" value="ECO:0007669"/>
    <property type="project" value="TreeGrafter"/>
</dbReference>
<dbReference type="Pfam" id="PF08584">
    <property type="entry name" value="Ribonuc_P_40"/>
    <property type="match status" value="1"/>
</dbReference>
<dbReference type="STRING" id="1229665.N1RWI9"/>
<dbReference type="PANTHER" id="PTHR15396:SF1">
    <property type="entry name" value="RIBONUCLEASE P PROTEIN SUBUNIT P40"/>
    <property type="match status" value="1"/>
</dbReference>
<dbReference type="OrthoDB" id="63112at2759"/>
<dbReference type="GO" id="GO:0000447">
    <property type="term" value="P:endonucleolytic cleavage in ITS1 to separate SSU-rRNA from 5.8S rRNA and LSU-rRNA from tricistronic rRNA transcript (SSU-rRNA, 5.8S rRNA, LSU-rRNA)"/>
    <property type="evidence" value="ECO:0007669"/>
    <property type="project" value="TreeGrafter"/>
</dbReference>
<dbReference type="GO" id="GO:0000172">
    <property type="term" value="C:ribonuclease MRP complex"/>
    <property type="evidence" value="ECO:0007669"/>
    <property type="project" value="TreeGrafter"/>
</dbReference>
<dbReference type="GO" id="GO:0030681">
    <property type="term" value="C:multimeric ribonuclease P complex"/>
    <property type="evidence" value="ECO:0007669"/>
    <property type="project" value="TreeGrafter"/>
</dbReference>
<dbReference type="GO" id="GO:0001682">
    <property type="term" value="P:tRNA 5'-leader removal"/>
    <property type="evidence" value="ECO:0007669"/>
    <property type="project" value="InterPro"/>
</dbReference>
<name>N1RWI9_FUSC4</name>
<dbReference type="PANTHER" id="PTHR15396">
    <property type="entry name" value="RIBONUCLEASE P PROTEIN SUBUNIT P40"/>
    <property type="match status" value="1"/>
</dbReference>
<dbReference type="HOGENOM" id="CLU_048755_0_0_1"/>
<evidence type="ECO:0000313" key="1">
    <source>
        <dbReference type="EMBL" id="EMT70988.1"/>
    </source>
</evidence>
<keyword evidence="2" id="KW-1185">Reference proteome</keyword>
<proteinExistence type="predicted"/>
<sequence>MFPAAAPSIYQSPKCFVSYGTMGYLDTKQAPRKGKPWTVVMSLDFIHKVDLILPSEAYDAACQQLSNAQNAPRYSKVVMSLGDILQGDFFTEYIKKGKQFTLWLSDIMMLSEGQTAVSTLFTLREGILTMFVDKETYERAGLVGKPYGAKGGRGSKPRWVVTYNLRDPSMLRGHKGYDRLIYACRSVFTQPMTWLFCNSTTQTPNPDPLQKFSPTACTSTSNISQDIAVLQPSLDVDPEVLSENDRESLEYFATEVYEWLSLIRLGSSRVEPRDSIDPYLSRYSVPGDDPKESKVCKLSWEGFMSAQWLRGLLMDVLVACPSRTWFSLSATSFSRSVSGNSDDLTILRPPSAAGRYLMWETKSSD</sequence>
<reference evidence="2" key="2">
    <citation type="journal article" date="2014" name="PLoS ONE">
        <title>Genome and Transcriptome Analysis of the Fungal Pathogen Fusarium oxysporum f. sp. cubense Causing Banana Vascular Wilt Disease.</title>
        <authorList>
            <person name="Guo L."/>
            <person name="Han L."/>
            <person name="Yang L."/>
            <person name="Zeng H."/>
            <person name="Fan D."/>
            <person name="Zhu Y."/>
            <person name="Feng Y."/>
            <person name="Wang G."/>
            <person name="Peng C."/>
            <person name="Jiang X."/>
            <person name="Zhou D."/>
            <person name="Ni P."/>
            <person name="Liang C."/>
            <person name="Liu L."/>
            <person name="Wang J."/>
            <person name="Mao C."/>
            <person name="Fang X."/>
            <person name="Peng M."/>
            <person name="Huang J."/>
        </authorList>
    </citation>
    <scope>NUCLEOTIDE SEQUENCE [LARGE SCALE GENOMIC DNA]</scope>
    <source>
        <strain evidence="2">race 4</strain>
    </source>
</reference>
<dbReference type="InterPro" id="IPR013893">
    <property type="entry name" value="RNase_P_Rpp40"/>
</dbReference>
<dbReference type="AlphaFoldDB" id="N1RWI9"/>
<dbReference type="EMBL" id="KB726312">
    <property type="protein sequence ID" value="EMT70988.1"/>
    <property type="molecule type" value="Genomic_DNA"/>
</dbReference>
<protein>
    <submittedName>
        <fullName evidence="1">Uncharacterized protein</fullName>
    </submittedName>
</protein>
<gene>
    <name evidence="1" type="ORF">FOC4_g10009466</name>
</gene>
<dbReference type="Proteomes" id="UP000016929">
    <property type="component" value="Unassembled WGS sequence"/>
</dbReference>